<protein>
    <submittedName>
        <fullName evidence="1">Uncharacterized protein</fullName>
    </submittedName>
</protein>
<sequence length="115" mass="12580">MLCLMLRAQALDVDAIWNGVWPSNPIPVLLIFAPKLQQQLVSQPEIKRPPCPLIPQPPSSRNAFASLAVEDPPHSDLLSASYTDAIMGFYDQMVAPEAANPSDDVLLCRSIRDAV</sequence>
<evidence type="ECO:0000313" key="2">
    <source>
        <dbReference type="Proteomes" id="UP001203297"/>
    </source>
</evidence>
<comment type="caution">
    <text evidence="1">The sequence shown here is derived from an EMBL/GenBank/DDBJ whole genome shotgun (WGS) entry which is preliminary data.</text>
</comment>
<organism evidence="1 2">
    <name type="scientific">Multifurca ochricompacta</name>
    <dbReference type="NCBI Taxonomy" id="376703"/>
    <lineage>
        <taxon>Eukaryota</taxon>
        <taxon>Fungi</taxon>
        <taxon>Dikarya</taxon>
        <taxon>Basidiomycota</taxon>
        <taxon>Agaricomycotina</taxon>
        <taxon>Agaricomycetes</taxon>
        <taxon>Russulales</taxon>
        <taxon>Russulaceae</taxon>
        <taxon>Multifurca</taxon>
    </lineage>
</organism>
<evidence type="ECO:0000313" key="1">
    <source>
        <dbReference type="EMBL" id="KAI0293671.1"/>
    </source>
</evidence>
<dbReference type="Proteomes" id="UP001203297">
    <property type="component" value="Unassembled WGS sequence"/>
</dbReference>
<reference evidence="1" key="1">
    <citation type="journal article" date="2022" name="New Phytol.">
        <title>Evolutionary transition to the ectomycorrhizal habit in the genomes of a hyperdiverse lineage of mushroom-forming fungi.</title>
        <authorList>
            <person name="Looney B."/>
            <person name="Miyauchi S."/>
            <person name="Morin E."/>
            <person name="Drula E."/>
            <person name="Courty P.E."/>
            <person name="Kohler A."/>
            <person name="Kuo A."/>
            <person name="LaButti K."/>
            <person name="Pangilinan J."/>
            <person name="Lipzen A."/>
            <person name="Riley R."/>
            <person name="Andreopoulos W."/>
            <person name="He G."/>
            <person name="Johnson J."/>
            <person name="Nolan M."/>
            <person name="Tritt A."/>
            <person name="Barry K.W."/>
            <person name="Grigoriev I.V."/>
            <person name="Nagy L.G."/>
            <person name="Hibbett D."/>
            <person name="Henrissat B."/>
            <person name="Matheny P.B."/>
            <person name="Labbe J."/>
            <person name="Martin F.M."/>
        </authorList>
    </citation>
    <scope>NUCLEOTIDE SEQUENCE</scope>
    <source>
        <strain evidence="1">BPL690</strain>
    </source>
</reference>
<name>A0AAD4LZ49_9AGAM</name>
<accession>A0AAD4LZ49</accession>
<proteinExistence type="predicted"/>
<keyword evidence="2" id="KW-1185">Reference proteome</keyword>
<gene>
    <name evidence="1" type="ORF">B0F90DRAFT_1821966</name>
</gene>
<dbReference type="EMBL" id="WTXG01000092">
    <property type="protein sequence ID" value="KAI0293671.1"/>
    <property type="molecule type" value="Genomic_DNA"/>
</dbReference>
<dbReference type="AlphaFoldDB" id="A0AAD4LZ49"/>